<accession>A0AAP0C0G4</accession>
<evidence type="ECO:0000259" key="3">
    <source>
        <dbReference type="PROSITE" id="PS50102"/>
    </source>
</evidence>
<sequence length="883" mass="97277">MDLASTSVDCEVLDEGKCVSGDIVAESTTFSSKNCFMGMVISREPSLKDWILARYKKLAESPSAHDALGISSYLEKVLGPVQELIKESVYEQSDEENFDSSSHALRHAVYRKVIHDDNLGDLSRKDHASEQESSFGKAACMESITPKRATHNLQSHKSVHLSDVDIDISNQGFFCEGEISESINKLEIGTFEDSHLGKSSRPNGSSSNISVSAISRSLPGSSLLDFRNDALKVDTVVKVDNIHDSNASVVAQSIPSPKQNLNLLHHTSDHLFWYTDGDPAAMNVFSASKVLWLGYLGYHASEASVRQWLENFGHIEQFLFLPVKNFALVEYKNLMDAVKAREYMQGSSQWGGSLKVKFIDIGLGCRGVVNGTAVGDSCHVYVGKVPNQWSKDDVLHGMLRKGVRSPKMVTDLTSESALLLEFGSAEDATAAMTHIRHLRKEPKYQLPSNNSSIHPEDRSRDMGIVSYHDECQTNQGSSTSAGYFSVHVDPRAPSREAIAQAPYSSYLTVKSENFIHELASPRVKMEKSGTTVLKGHDIQSNWSVKGITEFVNVGSRELERSISMELPLSGTPTSSHTAEIVWPYGKPEIGAQLFVHGTMPYAHGSSVIPPPIHSTPSIRPFYSSNNSWDNPSLNPSFIMLPHDRRHLSSHTPLPFIPSSITPLSHIPTGSIQRFDRTVNVSTMPTLIPPPPLPSSPPPLPPSLPPPIPPLPTSPPPISQPTHETAKLRSGKLSQQHQWQGTLSKSGVHYCTLYATRECSLTCKYINAGPEPAEWPAKLDVTKRTDFRHVRTTFGNIPPHRREVCRLLPSTTSDNKGFKDFISYLRQRECAGVIKIPAARSMRARLLFILPHSLELCSMLGIPPQPTESLIALVLPKETGSELP</sequence>
<dbReference type="InterPro" id="IPR052586">
    <property type="entry name" value="ASCC2"/>
</dbReference>
<protein>
    <recommendedName>
        <fullName evidence="3">RRM domain-containing protein</fullName>
    </recommendedName>
</protein>
<organism evidence="4 5">
    <name type="scientific">Platanthera zijinensis</name>
    <dbReference type="NCBI Taxonomy" id="2320716"/>
    <lineage>
        <taxon>Eukaryota</taxon>
        <taxon>Viridiplantae</taxon>
        <taxon>Streptophyta</taxon>
        <taxon>Embryophyta</taxon>
        <taxon>Tracheophyta</taxon>
        <taxon>Spermatophyta</taxon>
        <taxon>Magnoliopsida</taxon>
        <taxon>Liliopsida</taxon>
        <taxon>Asparagales</taxon>
        <taxon>Orchidaceae</taxon>
        <taxon>Orchidoideae</taxon>
        <taxon>Orchideae</taxon>
        <taxon>Orchidinae</taxon>
        <taxon>Platanthera</taxon>
    </lineage>
</organism>
<dbReference type="SMART" id="SM00360">
    <property type="entry name" value="RRM"/>
    <property type="match status" value="2"/>
</dbReference>
<dbReference type="CDD" id="cd00590">
    <property type="entry name" value="RRM_SF"/>
    <property type="match status" value="1"/>
</dbReference>
<dbReference type="GO" id="GO:0003723">
    <property type="term" value="F:RNA binding"/>
    <property type="evidence" value="ECO:0007669"/>
    <property type="project" value="UniProtKB-UniRule"/>
</dbReference>
<dbReference type="Pfam" id="PF07744">
    <property type="entry name" value="SPOC"/>
    <property type="match status" value="1"/>
</dbReference>
<reference evidence="4 5" key="1">
    <citation type="journal article" date="2022" name="Nat. Plants">
        <title>Genomes of leafy and leafless Platanthera orchids illuminate the evolution of mycoheterotrophy.</title>
        <authorList>
            <person name="Li M.H."/>
            <person name="Liu K.W."/>
            <person name="Li Z."/>
            <person name="Lu H.C."/>
            <person name="Ye Q.L."/>
            <person name="Zhang D."/>
            <person name="Wang J.Y."/>
            <person name="Li Y.F."/>
            <person name="Zhong Z.M."/>
            <person name="Liu X."/>
            <person name="Yu X."/>
            <person name="Liu D.K."/>
            <person name="Tu X.D."/>
            <person name="Liu B."/>
            <person name="Hao Y."/>
            <person name="Liao X.Y."/>
            <person name="Jiang Y.T."/>
            <person name="Sun W.H."/>
            <person name="Chen J."/>
            <person name="Chen Y.Q."/>
            <person name="Ai Y."/>
            <person name="Zhai J.W."/>
            <person name="Wu S.S."/>
            <person name="Zhou Z."/>
            <person name="Hsiao Y.Y."/>
            <person name="Wu W.L."/>
            <person name="Chen Y.Y."/>
            <person name="Lin Y.F."/>
            <person name="Hsu J.L."/>
            <person name="Li C.Y."/>
            <person name="Wang Z.W."/>
            <person name="Zhao X."/>
            <person name="Zhong W.Y."/>
            <person name="Ma X.K."/>
            <person name="Ma L."/>
            <person name="Huang J."/>
            <person name="Chen G.Z."/>
            <person name="Huang M.Z."/>
            <person name="Huang L."/>
            <person name="Peng D.H."/>
            <person name="Luo Y.B."/>
            <person name="Zou S.Q."/>
            <person name="Chen S.P."/>
            <person name="Lan S."/>
            <person name="Tsai W.C."/>
            <person name="Van de Peer Y."/>
            <person name="Liu Z.J."/>
        </authorList>
    </citation>
    <scope>NUCLEOTIDE SEQUENCE [LARGE SCALE GENOMIC DNA]</scope>
    <source>
        <strain evidence="4">Lor287</strain>
    </source>
</reference>
<dbReference type="AlphaFoldDB" id="A0AAP0C0G4"/>
<name>A0AAP0C0G4_9ASPA</name>
<gene>
    <name evidence="4" type="ORF">KSP39_PZI000223</name>
</gene>
<evidence type="ECO:0000256" key="2">
    <source>
        <dbReference type="SAM" id="MobiDB-lite"/>
    </source>
</evidence>
<comment type="caution">
    <text evidence="4">The sequence shown here is derived from an EMBL/GenBank/DDBJ whole genome shotgun (WGS) entry which is preliminary data.</text>
</comment>
<feature type="region of interest" description="Disordered" evidence="2">
    <location>
        <begin position="682"/>
        <end position="726"/>
    </location>
</feature>
<keyword evidence="5" id="KW-1185">Reference proteome</keyword>
<evidence type="ECO:0000256" key="1">
    <source>
        <dbReference type="PROSITE-ProRule" id="PRU00176"/>
    </source>
</evidence>
<dbReference type="InterPro" id="IPR000504">
    <property type="entry name" value="RRM_dom"/>
</dbReference>
<dbReference type="Proteomes" id="UP001418222">
    <property type="component" value="Unassembled WGS sequence"/>
</dbReference>
<dbReference type="InterPro" id="IPR012677">
    <property type="entry name" value="Nucleotide-bd_a/b_plait_sf"/>
</dbReference>
<dbReference type="CDD" id="cd21546">
    <property type="entry name" value="SPOC_FPA-like"/>
    <property type="match status" value="1"/>
</dbReference>
<dbReference type="InterPro" id="IPR012921">
    <property type="entry name" value="SPOC_C"/>
</dbReference>
<dbReference type="PANTHER" id="PTHR21494:SF2">
    <property type="entry name" value="NUCLEIC ACID BINDING PROTEIN"/>
    <property type="match status" value="1"/>
</dbReference>
<proteinExistence type="predicted"/>
<dbReference type="Gene3D" id="3.30.70.330">
    <property type="match status" value="1"/>
</dbReference>
<dbReference type="EMBL" id="JBBWWQ010000001">
    <property type="protein sequence ID" value="KAK8956952.1"/>
    <property type="molecule type" value="Genomic_DNA"/>
</dbReference>
<evidence type="ECO:0000313" key="5">
    <source>
        <dbReference type="Proteomes" id="UP001418222"/>
    </source>
</evidence>
<dbReference type="PROSITE" id="PS50102">
    <property type="entry name" value="RRM"/>
    <property type="match status" value="1"/>
</dbReference>
<dbReference type="SUPFAM" id="SSF54928">
    <property type="entry name" value="RNA-binding domain, RBD"/>
    <property type="match status" value="1"/>
</dbReference>
<dbReference type="PANTHER" id="PTHR21494">
    <property type="entry name" value="ACTIVATING SIGNAL COINTEGRATOR 1 COMPLEX SUBUNIT 2 ASC-1 COMPLEX SUBUNIT P100"/>
    <property type="match status" value="1"/>
</dbReference>
<keyword evidence="1" id="KW-0694">RNA-binding</keyword>
<dbReference type="GO" id="GO:0043130">
    <property type="term" value="F:ubiquitin binding"/>
    <property type="evidence" value="ECO:0007669"/>
    <property type="project" value="TreeGrafter"/>
</dbReference>
<dbReference type="Pfam" id="PF00076">
    <property type="entry name" value="RRM_1"/>
    <property type="match status" value="1"/>
</dbReference>
<feature type="domain" description="RRM" evidence="3">
    <location>
        <begin position="289"/>
        <end position="361"/>
    </location>
</feature>
<feature type="compositionally biased region" description="Pro residues" evidence="2">
    <location>
        <begin position="686"/>
        <end position="718"/>
    </location>
</feature>
<dbReference type="InterPro" id="IPR035979">
    <property type="entry name" value="RBD_domain_sf"/>
</dbReference>
<evidence type="ECO:0000313" key="4">
    <source>
        <dbReference type="EMBL" id="KAK8956952.1"/>
    </source>
</evidence>